<dbReference type="PANTHER" id="PTHR31133">
    <property type="entry name" value="MEMBRANE PROTEIN"/>
    <property type="match status" value="1"/>
</dbReference>
<keyword evidence="1" id="KW-0472">Membrane</keyword>
<dbReference type="PANTHER" id="PTHR31133:SF2">
    <property type="entry name" value="EXPRESSED PROTEIN"/>
    <property type="match status" value="1"/>
</dbReference>
<name>A0A9R1XBS7_LACSA</name>
<reference evidence="2 3" key="1">
    <citation type="journal article" date="2017" name="Nat. Commun.">
        <title>Genome assembly with in vitro proximity ligation data and whole-genome triplication in lettuce.</title>
        <authorList>
            <person name="Reyes-Chin-Wo S."/>
            <person name="Wang Z."/>
            <person name="Yang X."/>
            <person name="Kozik A."/>
            <person name="Arikit S."/>
            <person name="Song C."/>
            <person name="Xia L."/>
            <person name="Froenicke L."/>
            <person name="Lavelle D.O."/>
            <person name="Truco M.J."/>
            <person name="Xia R."/>
            <person name="Zhu S."/>
            <person name="Xu C."/>
            <person name="Xu H."/>
            <person name="Xu X."/>
            <person name="Cox K."/>
            <person name="Korf I."/>
            <person name="Meyers B.C."/>
            <person name="Michelmore R.W."/>
        </authorList>
    </citation>
    <scope>NUCLEOTIDE SEQUENCE [LARGE SCALE GENOMIC DNA]</scope>
    <source>
        <strain evidence="3">cv. Salinas</strain>
        <tissue evidence="2">Seedlings</tissue>
    </source>
</reference>
<dbReference type="GO" id="GO:0010228">
    <property type="term" value="P:vegetative to reproductive phase transition of meristem"/>
    <property type="evidence" value="ECO:0000318"/>
    <property type="project" value="GO_Central"/>
</dbReference>
<feature type="transmembrane region" description="Helical" evidence="1">
    <location>
        <begin position="15"/>
        <end position="34"/>
    </location>
</feature>
<organism evidence="2 3">
    <name type="scientific">Lactuca sativa</name>
    <name type="common">Garden lettuce</name>
    <dbReference type="NCBI Taxonomy" id="4236"/>
    <lineage>
        <taxon>Eukaryota</taxon>
        <taxon>Viridiplantae</taxon>
        <taxon>Streptophyta</taxon>
        <taxon>Embryophyta</taxon>
        <taxon>Tracheophyta</taxon>
        <taxon>Spermatophyta</taxon>
        <taxon>Magnoliopsida</taxon>
        <taxon>eudicotyledons</taxon>
        <taxon>Gunneridae</taxon>
        <taxon>Pentapetalae</taxon>
        <taxon>asterids</taxon>
        <taxon>campanulids</taxon>
        <taxon>Asterales</taxon>
        <taxon>Asteraceae</taxon>
        <taxon>Cichorioideae</taxon>
        <taxon>Cichorieae</taxon>
        <taxon>Lactucinae</taxon>
        <taxon>Lactuca</taxon>
    </lineage>
</organism>
<dbReference type="InterPro" id="IPR040229">
    <property type="entry name" value="At3g27390-like"/>
</dbReference>
<dbReference type="AlphaFoldDB" id="A0A9R1XBS7"/>
<dbReference type="Proteomes" id="UP000235145">
    <property type="component" value="Unassembled WGS sequence"/>
</dbReference>
<keyword evidence="1" id="KW-0812">Transmembrane</keyword>
<keyword evidence="3" id="KW-1185">Reference proteome</keyword>
<keyword evidence="1" id="KW-1133">Transmembrane helix</keyword>
<evidence type="ECO:0000256" key="1">
    <source>
        <dbReference type="SAM" id="Phobius"/>
    </source>
</evidence>
<comment type="caution">
    <text evidence="2">The sequence shown here is derived from an EMBL/GenBank/DDBJ whole genome shotgun (WGS) entry which is preliminary data.</text>
</comment>
<protein>
    <submittedName>
        <fullName evidence="2">Uncharacterized protein</fullName>
    </submittedName>
</protein>
<evidence type="ECO:0000313" key="3">
    <source>
        <dbReference type="Proteomes" id="UP000235145"/>
    </source>
</evidence>
<proteinExistence type="predicted"/>
<sequence>MCLPHEGVLPQHSSLWPVVSIAGSLLSGIGFGFFSPLITTFEVIGTDHKDKCFHCFVDGCFSTLEVSCTVVRDFTSFCFHSYFSFVDDLSEEIPVDDKLVDIWFIKLSKLPKSLFIIPIAITIDIPMITGVALWKSPYMLIIGWKRLLEDIIGREGLFLETEDSIKFAFAYIVVVVSLFDEYTNDLLYLREGSCFPRLIYRENVKAYDRLERRNSVDIKNKKESSSGSRLVS</sequence>
<dbReference type="EMBL" id="NBSK02000005">
    <property type="protein sequence ID" value="KAJ0204679.1"/>
    <property type="molecule type" value="Genomic_DNA"/>
</dbReference>
<gene>
    <name evidence="2" type="ORF">LSAT_V11C500262840</name>
</gene>
<accession>A0A9R1XBS7</accession>
<feature type="transmembrane region" description="Helical" evidence="1">
    <location>
        <begin position="114"/>
        <end position="134"/>
    </location>
</feature>
<evidence type="ECO:0000313" key="2">
    <source>
        <dbReference type="EMBL" id="KAJ0204679.1"/>
    </source>
</evidence>